<dbReference type="Pfam" id="PF00226">
    <property type="entry name" value="DnaJ"/>
    <property type="match status" value="1"/>
</dbReference>
<dbReference type="Proteomes" id="UP000631114">
    <property type="component" value="Unassembled WGS sequence"/>
</dbReference>
<protein>
    <recommendedName>
        <fullName evidence="1">J domain-containing protein</fullName>
    </recommendedName>
</protein>
<dbReference type="EMBL" id="JADFTS010000005">
    <property type="protein sequence ID" value="KAF9607601.1"/>
    <property type="molecule type" value="Genomic_DNA"/>
</dbReference>
<gene>
    <name evidence="2" type="ORF">IFM89_037529</name>
</gene>
<feature type="domain" description="J" evidence="1">
    <location>
        <begin position="6"/>
        <end position="64"/>
    </location>
</feature>
<accession>A0A835M1T5</accession>
<dbReference type="SUPFAM" id="SSF46565">
    <property type="entry name" value="Chaperone J-domain"/>
    <property type="match status" value="1"/>
</dbReference>
<evidence type="ECO:0000259" key="1">
    <source>
        <dbReference type="PROSITE" id="PS50076"/>
    </source>
</evidence>
<keyword evidence="3" id="KW-1185">Reference proteome</keyword>
<dbReference type="InterPro" id="IPR036869">
    <property type="entry name" value="J_dom_sf"/>
</dbReference>
<dbReference type="OrthoDB" id="10250354at2759"/>
<reference evidence="2 3" key="1">
    <citation type="submission" date="2020-10" db="EMBL/GenBank/DDBJ databases">
        <title>The Coptis chinensis genome and diversification of protoberbering-type alkaloids.</title>
        <authorList>
            <person name="Wang B."/>
            <person name="Shu S."/>
            <person name="Song C."/>
            <person name="Liu Y."/>
        </authorList>
    </citation>
    <scope>NUCLEOTIDE SEQUENCE [LARGE SCALE GENOMIC DNA]</scope>
    <source>
        <strain evidence="2">HL-2020</strain>
        <tissue evidence="2">Leaf</tissue>
    </source>
</reference>
<dbReference type="AlphaFoldDB" id="A0A835M1T5"/>
<dbReference type="PANTHER" id="PTHR45295:SF3">
    <property type="entry name" value="CHAPERONE DNAJ-DOMAIN SUPERFAMILY PROTEIN"/>
    <property type="match status" value="1"/>
</dbReference>
<sequence>MLSVSQAYDVLGVTRNCSFTELKAAFRSRVMHILNPDVRKDAGDSDVMIRRVIKAYEMLSMNSQFQTSERVSSIFMCTKSTSCLLILINWYYMRNFSSILSLPYSSSAEADYLYSLITKAKFENNRYQKPRREPMVTIYNVDMF</sequence>
<dbReference type="InterPro" id="IPR001623">
    <property type="entry name" value="DnaJ_domain"/>
</dbReference>
<dbReference type="Gene3D" id="1.10.287.110">
    <property type="entry name" value="DnaJ domain"/>
    <property type="match status" value="1"/>
</dbReference>
<proteinExistence type="predicted"/>
<dbReference type="CDD" id="cd06257">
    <property type="entry name" value="DnaJ"/>
    <property type="match status" value="1"/>
</dbReference>
<dbReference type="SMART" id="SM00271">
    <property type="entry name" value="DnaJ"/>
    <property type="match status" value="1"/>
</dbReference>
<comment type="caution">
    <text evidence="2">The sequence shown here is derived from an EMBL/GenBank/DDBJ whole genome shotgun (WGS) entry which is preliminary data.</text>
</comment>
<evidence type="ECO:0000313" key="2">
    <source>
        <dbReference type="EMBL" id="KAF9607601.1"/>
    </source>
</evidence>
<organism evidence="2 3">
    <name type="scientific">Coptis chinensis</name>
    <dbReference type="NCBI Taxonomy" id="261450"/>
    <lineage>
        <taxon>Eukaryota</taxon>
        <taxon>Viridiplantae</taxon>
        <taxon>Streptophyta</taxon>
        <taxon>Embryophyta</taxon>
        <taxon>Tracheophyta</taxon>
        <taxon>Spermatophyta</taxon>
        <taxon>Magnoliopsida</taxon>
        <taxon>Ranunculales</taxon>
        <taxon>Ranunculaceae</taxon>
        <taxon>Coptidoideae</taxon>
        <taxon>Coptis</taxon>
    </lineage>
</organism>
<dbReference type="PANTHER" id="PTHR45295">
    <property type="entry name" value="CHAPERONE PROTEIN DNAJ C76, CHLOROPLASTIC"/>
    <property type="match status" value="1"/>
</dbReference>
<name>A0A835M1T5_9MAGN</name>
<dbReference type="PROSITE" id="PS50076">
    <property type="entry name" value="DNAJ_2"/>
    <property type="match status" value="1"/>
</dbReference>
<evidence type="ECO:0000313" key="3">
    <source>
        <dbReference type="Proteomes" id="UP000631114"/>
    </source>
</evidence>